<dbReference type="Proteomes" id="UP000638188">
    <property type="component" value="Unassembled WGS sequence"/>
</dbReference>
<evidence type="ECO:0000313" key="3">
    <source>
        <dbReference type="Proteomes" id="UP000638188"/>
    </source>
</evidence>
<proteinExistence type="predicted"/>
<evidence type="ECO:0000256" key="1">
    <source>
        <dbReference type="SAM" id="Phobius"/>
    </source>
</evidence>
<name>A0ABQ1PGA5_9GAMM</name>
<keyword evidence="1" id="KW-1133">Transmembrane helix</keyword>
<evidence type="ECO:0000313" key="2">
    <source>
        <dbReference type="EMBL" id="GGC96515.1"/>
    </source>
</evidence>
<organism evidence="2 3">
    <name type="scientific">Halopseudomonas salina</name>
    <dbReference type="NCBI Taxonomy" id="1323744"/>
    <lineage>
        <taxon>Bacteria</taxon>
        <taxon>Pseudomonadati</taxon>
        <taxon>Pseudomonadota</taxon>
        <taxon>Gammaproteobacteria</taxon>
        <taxon>Pseudomonadales</taxon>
        <taxon>Pseudomonadaceae</taxon>
        <taxon>Halopseudomonas</taxon>
    </lineage>
</organism>
<protein>
    <submittedName>
        <fullName evidence="2">Uncharacterized protein</fullName>
    </submittedName>
</protein>
<gene>
    <name evidence="2" type="ORF">GCM10007418_15000</name>
</gene>
<sequence length="56" mass="5913">MPVAMADFWLMGAALIGFVSCTLLATEYLQPRRAYQALHGLPAGGAVTREIAFGTG</sequence>
<comment type="caution">
    <text evidence="2">The sequence shown here is derived from an EMBL/GenBank/DDBJ whole genome shotgun (WGS) entry which is preliminary data.</text>
</comment>
<feature type="transmembrane region" description="Helical" evidence="1">
    <location>
        <begin position="6"/>
        <end position="26"/>
    </location>
</feature>
<keyword evidence="1" id="KW-0472">Membrane</keyword>
<accession>A0ABQ1PGA5</accession>
<dbReference type="EMBL" id="BMFF01000002">
    <property type="protein sequence ID" value="GGC96515.1"/>
    <property type="molecule type" value="Genomic_DNA"/>
</dbReference>
<keyword evidence="1" id="KW-0812">Transmembrane</keyword>
<reference evidence="3" key="1">
    <citation type="journal article" date="2019" name="Int. J. Syst. Evol. Microbiol.">
        <title>The Global Catalogue of Microorganisms (GCM) 10K type strain sequencing project: providing services to taxonomists for standard genome sequencing and annotation.</title>
        <authorList>
            <consortium name="The Broad Institute Genomics Platform"/>
            <consortium name="The Broad Institute Genome Sequencing Center for Infectious Disease"/>
            <person name="Wu L."/>
            <person name="Ma J."/>
        </authorList>
    </citation>
    <scope>NUCLEOTIDE SEQUENCE [LARGE SCALE GENOMIC DNA]</scope>
    <source>
        <strain evidence="3">CGMCC 1.12482</strain>
    </source>
</reference>
<keyword evidence="3" id="KW-1185">Reference proteome</keyword>